<evidence type="ECO:0000313" key="2">
    <source>
        <dbReference type="Proteomes" id="UP000240883"/>
    </source>
</evidence>
<feature type="non-terminal residue" evidence="1">
    <location>
        <position position="1"/>
    </location>
</feature>
<evidence type="ECO:0000313" key="1">
    <source>
        <dbReference type="EMBL" id="PSN59683.1"/>
    </source>
</evidence>
<dbReference type="OrthoDB" id="3689183at2759"/>
<gene>
    <name evidence="1" type="ORF">BS50DRAFT_507739</name>
</gene>
<proteinExistence type="predicted"/>
<dbReference type="EMBL" id="KZ678153">
    <property type="protein sequence ID" value="PSN59683.1"/>
    <property type="molecule type" value="Genomic_DNA"/>
</dbReference>
<reference evidence="1 2" key="1">
    <citation type="journal article" date="2018" name="Front. Microbiol.">
        <title>Genome-Wide Analysis of Corynespora cassiicola Leaf Fall Disease Putative Effectors.</title>
        <authorList>
            <person name="Lopez D."/>
            <person name="Ribeiro S."/>
            <person name="Label P."/>
            <person name="Fumanal B."/>
            <person name="Venisse J.S."/>
            <person name="Kohler A."/>
            <person name="de Oliveira R.R."/>
            <person name="Labutti K."/>
            <person name="Lipzen A."/>
            <person name="Lail K."/>
            <person name="Bauer D."/>
            <person name="Ohm R.A."/>
            <person name="Barry K.W."/>
            <person name="Spatafora J."/>
            <person name="Grigoriev I.V."/>
            <person name="Martin F.M."/>
            <person name="Pujade-Renaud V."/>
        </authorList>
    </citation>
    <scope>NUCLEOTIDE SEQUENCE [LARGE SCALE GENOMIC DNA]</scope>
    <source>
        <strain evidence="1 2">Philippines</strain>
    </source>
</reference>
<keyword evidence="2" id="KW-1185">Reference proteome</keyword>
<dbReference type="Proteomes" id="UP000240883">
    <property type="component" value="Unassembled WGS sequence"/>
</dbReference>
<name>A0A2T2N2L9_CORCC</name>
<evidence type="ECO:0008006" key="3">
    <source>
        <dbReference type="Google" id="ProtNLM"/>
    </source>
</evidence>
<sequence>NITINFITGLLTSYNPVSKVFYNTILVVIDRFTKYAEIILFRNNYTALELV</sequence>
<dbReference type="AlphaFoldDB" id="A0A2T2N2L9"/>
<protein>
    <recommendedName>
        <fullName evidence="3">Integrase catalytic domain-containing protein</fullName>
    </recommendedName>
</protein>
<accession>A0A2T2N2L9</accession>
<organism evidence="1 2">
    <name type="scientific">Corynespora cassiicola Philippines</name>
    <dbReference type="NCBI Taxonomy" id="1448308"/>
    <lineage>
        <taxon>Eukaryota</taxon>
        <taxon>Fungi</taxon>
        <taxon>Dikarya</taxon>
        <taxon>Ascomycota</taxon>
        <taxon>Pezizomycotina</taxon>
        <taxon>Dothideomycetes</taxon>
        <taxon>Pleosporomycetidae</taxon>
        <taxon>Pleosporales</taxon>
        <taxon>Corynesporascaceae</taxon>
        <taxon>Corynespora</taxon>
    </lineage>
</organism>